<feature type="transmembrane region" description="Helical" evidence="2">
    <location>
        <begin position="105"/>
        <end position="124"/>
    </location>
</feature>
<keyword evidence="2" id="KW-0472">Membrane</keyword>
<feature type="compositionally biased region" description="Polar residues" evidence="1">
    <location>
        <begin position="74"/>
        <end position="91"/>
    </location>
</feature>
<name>A0A328NXT4_9GAMM</name>
<accession>A0A328NXT4</accession>
<keyword evidence="2" id="KW-0812">Transmembrane</keyword>
<protein>
    <recommendedName>
        <fullName evidence="5">Zinc-finger domain-containing protein</fullName>
    </recommendedName>
</protein>
<gene>
    <name evidence="3" type="ORF">CA260_12900</name>
</gene>
<organism evidence="3 4">
    <name type="scientific">Dyella jiangningensis</name>
    <dbReference type="NCBI Taxonomy" id="1379159"/>
    <lineage>
        <taxon>Bacteria</taxon>
        <taxon>Pseudomonadati</taxon>
        <taxon>Pseudomonadota</taxon>
        <taxon>Gammaproteobacteria</taxon>
        <taxon>Lysobacterales</taxon>
        <taxon>Rhodanobacteraceae</taxon>
        <taxon>Dyella</taxon>
    </lineage>
</organism>
<sequence length="252" mass="26882">MNPIDDDILQAYVDGELDAASAAELDAAMAHDAALAERVKRARDLRAQLRSMFDPVLEEPVPEHLSTLLRPATSKGSNPAEPQTASASKDTLGNARRHAARRRRMLGAALAASIVLAAMSLWWWRPDDELTRMQSGQAYAAGALAHTLDQALASEPDARAPIAIGLSFRGADGHVCRTFVVRTPPSRAGLACHDDSGWALAVLGPAMSSEGGEWRQAATSLTPEVQAAVDARLNGSVFDATQERAARDAGWR</sequence>
<dbReference type="EMBL" id="NFZS01000004">
    <property type="protein sequence ID" value="RAO75010.1"/>
    <property type="molecule type" value="Genomic_DNA"/>
</dbReference>
<keyword evidence="2" id="KW-1133">Transmembrane helix</keyword>
<evidence type="ECO:0000313" key="3">
    <source>
        <dbReference type="EMBL" id="RAO75010.1"/>
    </source>
</evidence>
<comment type="caution">
    <text evidence="3">The sequence shown here is derived from an EMBL/GenBank/DDBJ whole genome shotgun (WGS) entry which is preliminary data.</text>
</comment>
<keyword evidence="4" id="KW-1185">Reference proteome</keyword>
<proteinExistence type="predicted"/>
<evidence type="ECO:0000256" key="1">
    <source>
        <dbReference type="SAM" id="MobiDB-lite"/>
    </source>
</evidence>
<evidence type="ECO:0000256" key="2">
    <source>
        <dbReference type="SAM" id="Phobius"/>
    </source>
</evidence>
<feature type="region of interest" description="Disordered" evidence="1">
    <location>
        <begin position="70"/>
        <end position="98"/>
    </location>
</feature>
<evidence type="ECO:0008006" key="5">
    <source>
        <dbReference type="Google" id="ProtNLM"/>
    </source>
</evidence>
<dbReference type="OrthoDB" id="5702022at2"/>
<dbReference type="AlphaFoldDB" id="A0A328NXT4"/>
<reference evidence="3 4" key="1">
    <citation type="journal article" date="2018" name="Genet. Mol. Biol.">
        <title>The genome sequence of Dyella jiangningensis FCAV SCS01 from a lignocellulose-decomposing microbial consortium metagenome reveals potential for biotechnological applications.</title>
        <authorList>
            <person name="Desiderato J.G."/>
            <person name="Alvarenga D.O."/>
            <person name="Constancio M.T.L."/>
            <person name="Alves L.M.C."/>
            <person name="Varani A.M."/>
        </authorList>
    </citation>
    <scope>NUCLEOTIDE SEQUENCE [LARGE SCALE GENOMIC DNA]</scope>
    <source>
        <strain evidence="3 4">FCAV SCS01</strain>
    </source>
</reference>
<dbReference type="Proteomes" id="UP000248926">
    <property type="component" value="Unassembled WGS sequence"/>
</dbReference>
<dbReference type="RefSeq" id="WP_111983505.1">
    <property type="nucleotide sequence ID" value="NZ_NFZS01000004.1"/>
</dbReference>
<evidence type="ECO:0000313" key="4">
    <source>
        <dbReference type="Proteomes" id="UP000248926"/>
    </source>
</evidence>